<feature type="domain" description="Integrator complex subunit 3 N-terminal" evidence="9">
    <location>
        <begin position="68"/>
        <end position="496"/>
    </location>
</feature>
<dbReference type="InterPro" id="IPR045334">
    <property type="entry name" value="INTS3"/>
</dbReference>
<dbReference type="GO" id="GO:0005737">
    <property type="term" value="C:cytoplasm"/>
    <property type="evidence" value="ECO:0007669"/>
    <property type="project" value="UniProtKB-SubCell"/>
</dbReference>
<comment type="function">
    <text evidence="7">Component of the integrator complex, a multiprotein complex that terminates RNA polymerase II (Pol II) transcription in the promoter-proximal region of genes. The integrator complex provides a quality checkpoint during transcription elongation by driving premature transcription termination of transcripts that are unfavorably configured for transcriptional elongation: the complex terminates transcription by (1) catalyzing dephosphorylation of the C-terminal domain (CTD) of Pol II subunit Polr2A/Rbp1 and Spt5, and (2) degrading the exiting nascent RNA transcript via endonuclease activity. The integrator complex is also involved in the 3'-end processing of the U7 snRNA, and also the spliceosomal snRNAs U1, U2, U4 and U5.</text>
</comment>
<evidence type="ECO:0000313" key="11">
    <source>
        <dbReference type="EMBL" id="CAJ0578369.1"/>
    </source>
</evidence>
<dbReference type="EMBL" id="CATQJA010002653">
    <property type="protein sequence ID" value="CAJ0578369.1"/>
    <property type="molecule type" value="Genomic_DNA"/>
</dbReference>
<dbReference type="PANTHER" id="PTHR13587">
    <property type="entry name" value="INTEGRATOR COMPLEX SUBUNIT 3"/>
    <property type="match status" value="1"/>
</dbReference>
<dbReference type="PANTHER" id="PTHR13587:SF7">
    <property type="entry name" value="INTEGRATOR COMPLEX SUBUNIT 3"/>
    <property type="match status" value="1"/>
</dbReference>
<dbReference type="InterPro" id="IPR056518">
    <property type="entry name" value="HEAT_Ints3_C"/>
</dbReference>
<keyword evidence="5" id="KW-0539">Nucleus</keyword>
<feature type="region of interest" description="Disordered" evidence="8">
    <location>
        <begin position="508"/>
        <end position="572"/>
    </location>
</feature>
<evidence type="ECO:0000256" key="2">
    <source>
        <dbReference type="ARBA" id="ARBA00004496"/>
    </source>
</evidence>
<evidence type="ECO:0000313" key="12">
    <source>
        <dbReference type="Proteomes" id="UP001177023"/>
    </source>
</evidence>
<evidence type="ECO:0000256" key="1">
    <source>
        <dbReference type="ARBA" id="ARBA00004123"/>
    </source>
</evidence>
<organism evidence="11 12">
    <name type="scientific">Mesorhabditis spiculigera</name>
    <dbReference type="NCBI Taxonomy" id="96644"/>
    <lineage>
        <taxon>Eukaryota</taxon>
        <taxon>Metazoa</taxon>
        <taxon>Ecdysozoa</taxon>
        <taxon>Nematoda</taxon>
        <taxon>Chromadorea</taxon>
        <taxon>Rhabditida</taxon>
        <taxon>Rhabditina</taxon>
        <taxon>Rhabditomorpha</taxon>
        <taxon>Rhabditoidea</taxon>
        <taxon>Rhabditidae</taxon>
        <taxon>Mesorhabditinae</taxon>
        <taxon>Mesorhabditis</taxon>
    </lineage>
</organism>
<evidence type="ECO:0000259" key="9">
    <source>
        <dbReference type="Pfam" id="PF10189"/>
    </source>
</evidence>
<gene>
    <name evidence="11" type="ORF">MSPICULIGERA_LOCUS16627</name>
</gene>
<evidence type="ECO:0000256" key="8">
    <source>
        <dbReference type="SAM" id="MobiDB-lite"/>
    </source>
</evidence>
<protein>
    <recommendedName>
        <fullName evidence="6">SOSS complex subunit A homolog</fullName>
    </recommendedName>
</protein>
<evidence type="ECO:0000256" key="6">
    <source>
        <dbReference type="ARBA" id="ARBA00032741"/>
    </source>
</evidence>
<reference evidence="11" key="1">
    <citation type="submission" date="2023-06" db="EMBL/GenBank/DDBJ databases">
        <authorList>
            <person name="Delattre M."/>
        </authorList>
    </citation>
    <scope>NUCLEOTIDE SEQUENCE</scope>
    <source>
        <strain evidence="11">AF72</strain>
    </source>
</reference>
<sequence length="1080" mass="123451">MNEEPRHSQAAPHVRPRPKSRLIEHHAIDEQDGTDKFTSDCYQFFIEKLGRLSEKEANDAILGLEKSEYERIHYGLIYALLTEPQHGPKYMNTLRAVATSRRTDPWQMTYWALTLVTDECFHKMLPHIRPQFVYIFQECIKIDVTGLDHAMAAFLRAINDVSKTEERIHLADQFFSMLLANKPYLQELKPTSSRGYNHFLAYVAHTCARMVSEILPVTSAAEHQPIANHRQIVGELLSWLVASRVAEIAILGRDFLLLLLRGTKNKEVLRIAEEIINKGHAGGFDQMRSRPPCLAHNRLSSQLDKKMNFMFRLRGDKMDFHWKLLENDYLRHQADPGVLRGEMIRYLLHHQQMEHNETFFFMEPKISILQHLLLHVEPNTPEMQWMKTCLWWDWMCFTPPPQPGKLPTLVLNGLLLPWNFVRHCFGTSSSPVISIGNSCLEFLFKSATELTPGTPQRIESAVFSALAAVRDTQGSSVISSVLDSVRVDRSYREQLRAFFKDFVSTPSVTPPNTSVAPPVTREPKEHSLSPAQSPSSASGASKVTDQEEEEVKPLEKKSRRSPVPAAAKALTAERKVTERNVCEIDLVAAKKEAKERLAEVLNLLVEEIRQPVIQLRDLFDDPAVTDSRRSEEVQDLIMTILTTDSVANEQDQLEVMAQALHWIFHPLVSWSDSILPANPTQENLEECFNAPIYVFFRNVTQGTHEDPNHRNIIIQLLGMLRDNSDALGFLLLFFLKFESSTKDATDVPEQMGVYNEVADVCGFSEDEILEDDMTQCALADGRLYSYLLPFVLSRMKDKITPKVLLAVCKLSNPDDVWMLSGEITRENLTLFKKETFPKIVVETLTWEVYAQCTFWKLVHAQDVSIDWCTQLFSKINGVEHPEAAFNVLLIAKRIEREPTLSAIRSFYLRPCDTPDDFGVNLLKALINNEDISLKVADLTKTIFKKQQEANDFLMATSKDKTQKGQKLSMEQVLFHLQQLSHHCLYKENRSVEKFLSQTVMREAFDIVTSSKDREVIKLREKYSDLLAAVVALRKENEAPQRATRQPRKANTSNKRPATDNDDVPREKKTRAVIVLSDEDD</sequence>
<keyword evidence="4" id="KW-0963">Cytoplasm</keyword>
<feature type="compositionally biased region" description="Basic and acidic residues" evidence="8">
    <location>
        <begin position="1056"/>
        <end position="1066"/>
    </location>
</feature>
<dbReference type="InterPro" id="IPR019333">
    <property type="entry name" value="INTS3_N"/>
</dbReference>
<comment type="subcellular location">
    <subcellularLocation>
        <location evidence="2">Cytoplasm</location>
    </subcellularLocation>
    <subcellularLocation>
        <location evidence="1">Nucleus</location>
    </subcellularLocation>
</comment>
<feature type="domain" description="Ints3-like C-terminal" evidence="10">
    <location>
        <begin position="628"/>
        <end position="1027"/>
    </location>
</feature>
<dbReference type="Pfam" id="PF24566">
    <property type="entry name" value="HEAT_Ints3_C"/>
    <property type="match status" value="1"/>
</dbReference>
<dbReference type="AlphaFoldDB" id="A0AA36D2G0"/>
<feature type="compositionally biased region" description="Low complexity" evidence="8">
    <location>
        <begin position="528"/>
        <end position="541"/>
    </location>
</feature>
<evidence type="ECO:0000256" key="3">
    <source>
        <dbReference type="ARBA" id="ARBA00006130"/>
    </source>
</evidence>
<feature type="non-terminal residue" evidence="11">
    <location>
        <position position="1080"/>
    </location>
</feature>
<comment type="caution">
    <text evidence="11">The sequence shown here is derived from an EMBL/GenBank/DDBJ whole genome shotgun (WGS) entry which is preliminary data.</text>
</comment>
<evidence type="ECO:0000256" key="5">
    <source>
        <dbReference type="ARBA" id="ARBA00023242"/>
    </source>
</evidence>
<dbReference type="Proteomes" id="UP001177023">
    <property type="component" value="Unassembled WGS sequence"/>
</dbReference>
<proteinExistence type="inferred from homology"/>
<feature type="region of interest" description="Disordered" evidence="8">
    <location>
        <begin position="1037"/>
        <end position="1080"/>
    </location>
</feature>
<accession>A0AA36D2G0</accession>
<evidence type="ECO:0000256" key="4">
    <source>
        <dbReference type="ARBA" id="ARBA00022490"/>
    </source>
</evidence>
<dbReference type="GO" id="GO:0005634">
    <property type="term" value="C:nucleus"/>
    <property type="evidence" value="ECO:0007669"/>
    <property type="project" value="UniProtKB-SubCell"/>
</dbReference>
<evidence type="ECO:0000256" key="7">
    <source>
        <dbReference type="ARBA" id="ARBA00054331"/>
    </source>
</evidence>
<name>A0AA36D2G0_9BILA</name>
<keyword evidence="12" id="KW-1185">Reference proteome</keyword>
<evidence type="ECO:0000259" key="10">
    <source>
        <dbReference type="Pfam" id="PF24566"/>
    </source>
</evidence>
<comment type="similarity">
    <text evidence="3">Belongs to the Integrator subunit 3 family.</text>
</comment>
<dbReference type="Pfam" id="PF10189">
    <property type="entry name" value="Ints3_N"/>
    <property type="match status" value="1"/>
</dbReference>